<evidence type="ECO:0000313" key="4">
    <source>
        <dbReference type="Proteomes" id="UP000321907"/>
    </source>
</evidence>
<feature type="transmembrane region" description="Helical" evidence="1">
    <location>
        <begin position="186"/>
        <end position="206"/>
    </location>
</feature>
<evidence type="ECO:0000313" key="3">
    <source>
        <dbReference type="EMBL" id="TXF91033.1"/>
    </source>
</evidence>
<keyword evidence="1" id="KW-1133">Transmembrane helix</keyword>
<dbReference type="Proteomes" id="UP000321907">
    <property type="component" value="Unassembled WGS sequence"/>
</dbReference>
<name>A0A5C7FIQ0_9BACT</name>
<feature type="domain" description="Urease accessory protein UreH-like transmembrane" evidence="2">
    <location>
        <begin position="6"/>
        <end position="199"/>
    </location>
</feature>
<feature type="transmembrane region" description="Helical" evidence="1">
    <location>
        <begin position="123"/>
        <end position="145"/>
    </location>
</feature>
<gene>
    <name evidence="3" type="ORF">FUA23_04315</name>
</gene>
<dbReference type="InterPro" id="IPR039447">
    <property type="entry name" value="UreH-like_TM_dom"/>
</dbReference>
<dbReference type="OrthoDB" id="594443at2"/>
<feature type="transmembrane region" description="Helical" evidence="1">
    <location>
        <begin position="70"/>
        <end position="87"/>
    </location>
</feature>
<reference evidence="3 4" key="1">
    <citation type="submission" date="2019-08" db="EMBL/GenBank/DDBJ databases">
        <title>Lewinella sp. strain SSH13 Genome sequencing and assembly.</title>
        <authorList>
            <person name="Kim I."/>
        </authorList>
    </citation>
    <scope>NUCLEOTIDE SEQUENCE [LARGE SCALE GENOMIC DNA]</scope>
    <source>
        <strain evidence="3 4">SSH13</strain>
    </source>
</reference>
<keyword evidence="1" id="KW-0812">Transmembrane</keyword>
<feature type="transmembrane region" description="Helical" evidence="1">
    <location>
        <begin position="6"/>
        <end position="25"/>
    </location>
</feature>
<feature type="transmembrane region" description="Helical" evidence="1">
    <location>
        <begin position="45"/>
        <end position="64"/>
    </location>
</feature>
<evidence type="ECO:0000259" key="2">
    <source>
        <dbReference type="Pfam" id="PF13386"/>
    </source>
</evidence>
<dbReference type="PANTHER" id="PTHR42208:SF1">
    <property type="entry name" value="HEAVY METAL TRANSPORTER"/>
    <property type="match status" value="1"/>
</dbReference>
<keyword evidence="1" id="KW-0472">Membrane</keyword>
<dbReference type="AlphaFoldDB" id="A0A5C7FIQ0"/>
<dbReference type="RefSeq" id="WP_147929490.1">
    <property type="nucleotide sequence ID" value="NZ_VOXD01000004.1"/>
</dbReference>
<evidence type="ECO:0000256" key="1">
    <source>
        <dbReference type="SAM" id="Phobius"/>
    </source>
</evidence>
<comment type="caution">
    <text evidence="3">The sequence shown here is derived from an EMBL/GenBank/DDBJ whole genome shotgun (WGS) entry which is preliminary data.</text>
</comment>
<protein>
    <submittedName>
        <fullName evidence="3">Sulfite exporter TauE/SafE family protein</fullName>
    </submittedName>
</protein>
<dbReference type="Pfam" id="PF13386">
    <property type="entry name" value="DsbD_2"/>
    <property type="match status" value="1"/>
</dbReference>
<dbReference type="EMBL" id="VOXD01000004">
    <property type="protein sequence ID" value="TXF91033.1"/>
    <property type="molecule type" value="Genomic_DNA"/>
</dbReference>
<proteinExistence type="predicted"/>
<feature type="transmembrane region" description="Helical" evidence="1">
    <location>
        <begin position="151"/>
        <end position="174"/>
    </location>
</feature>
<organism evidence="3 4">
    <name type="scientific">Neolewinella aurantiaca</name>
    <dbReference type="NCBI Taxonomy" id="2602767"/>
    <lineage>
        <taxon>Bacteria</taxon>
        <taxon>Pseudomonadati</taxon>
        <taxon>Bacteroidota</taxon>
        <taxon>Saprospiria</taxon>
        <taxon>Saprospirales</taxon>
        <taxon>Lewinellaceae</taxon>
        <taxon>Neolewinella</taxon>
    </lineage>
</organism>
<keyword evidence="4" id="KW-1185">Reference proteome</keyword>
<dbReference type="PANTHER" id="PTHR42208">
    <property type="entry name" value="HEAVY METAL TRANSPORTER-RELATED"/>
    <property type="match status" value="1"/>
</dbReference>
<accession>A0A5C7FIQ0</accession>
<sequence>MELLVAFSLGLTGSLHCVGMCGPLMLAAGNGNRWQSAFAYQSGRILVYVLLGSLLGAFGLGMRLWNAQSMIALVSGALLIAFALLRLDPGNMLQRLPAYARFQIALRAKISGFLGKRGVSGQFILGCCNGLLPCGLVYLAVIGAANTSGPLAGAGFMLAFGLGTLPLLTATIYAGRRLFRLDAARLAAATPILMTIAGLLLLYRGWMTHIPYDFLAHQDMAFPPMCH</sequence>